<dbReference type="AlphaFoldDB" id="L0RVB4"/>
<evidence type="ECO:0000313" key="2">
    <source>
        <dbReference type="Proteomes" id="UP000010466"/>
    </source>
</evidence>
<dbReference type="HOGENOM" id="CLU_3063629_0_0_14"/>
<dbReference type="EMBL" id="HF559394">
    <property type="protein sequence ID" value="CCP24012.1"/>
    <property type="molecule type" value="Genomic_DNA"/>
</dbReference>
<gene>
    <name evidence="1" type="primary">MCYN0280</name>
    <name evidence="1" type="ordered locus">MCYN_0280</name>
</gene>
<sequence length="53" mass="5932">MVPLLYPANIPKIIPINALIKKAGMVTIIDIFRYLNTNSEMDFTSNVDKIPPS</sequence>
<organism evidence="1 2">
    <name type="scientific">Mycoplasmopsis cynos (strain C142)</name>
    <name type="common">Mycoplasma cynos</name>
    <dbReference type="NCBI Taxonomy" id="1246955"/>
    <lineage>
        <taxon>Bacteria</taxon>
        <taxon>Bacillati</taxon>
        <taxon>Mycoplasmatota</taxon>
        <taxon>Mycoplasmoidales</taxon>
        <taxon>Metamycoplasmataceae</taxon>
        <taxon>Mycoplasmopsis</taxon>
    </lineage>
</organism>
<protein>
    <submittedName>
        <fullName evidence="1">Uncharacterized protein</fullName>
    </submittedName>
</protein>
<name>L0RVB4_MYCC1</name>
<accession>L0RVB4</accession>
<dbReference type="KEGG" id="mcy:MCYN_0280"/>
<reference evidence="2" key="1">
    <citation type="journal article" date="2013" name="Genome Announc.">
        <title>Complete genome sequence of Mycoplasma cynos strain C142.</title>
        <authorList>
            <person name="Walker C.A."/>
            <person name="Mannering S.A."/>
            <person name="Shields S."/>
            <person name="Blake D.P."/>
            <person name="Brownlie J."/>
        </authorList>
    </citation>
    <scope>NUCLEOTIDE SEQUENCE [LARGE SCALE GENOMIC DNA]</scope>
    <source>
        <strain evidence="2">C142</strain>
    </source>
</reference>
<evidence type="ECO:0000313" key="1">
    <source>
        <dbReference type="EMBL" id="CCP24012.1"/>
    </source>
</evidence>
<keyword evidence="2" id="KW-1185">Reference proteome</keyword>
<proteinExistence type="predicted"/>
<dbReference type="Proteomes" id="UP000010466">
    <property type="component" value="Chromosome"/>
</dbReference>